<comment type="caution">
    <text evidence="2">The sequence shown here is derived from an EMBL/GenBank/DDBJ whole genome shotgun (WGS) entry which is preliminary data.</text>
</comment>
<proteinExistence type="predicted"/>
<keyword evidence="1" id="KW-0812">Transmembrane</keyword>
<feature type="transmembrane region" description="Helical" evidence="1">
    <location>
        <begin position="71"/>
        <end position="98"/>
    </location>
</feature>
<keyword evidence="3" id="KW-1185">Reference proteome</keyword>
<feature type="transmembrane region" description="Helical" evidence="1">
    <location>
        <begin position="122"/>
        <end position="144"/>
    </location>
</feature>
<gene>
    <name evidence="2" type="ORF">J2X19_003451</name>
</gene>
<accession>A0ABU2CBN9</accession>
<evidence type="ECO:0000313" key="3">
    <source>
        <dbReference type="Proteomes" id="UP001180487"/>
    </source>
</evidence>
<keyword evidence="1" id="KW-1133">Transmembrane helix</keyword>
<dbReference type="RefSeq" id="WP_310375034.1">
    <property type="nucleotide sequence ID" value="NZ_JAVDXT010000003.1"/>
</dbReference>
<evidence type="ECO:0000256" key="1">
    <source>
        <dbReference type="SAM" id="Phobius"/>
    </source>
</evidence>
<protein>
    <recommendedName>
        <fullName evidence="4">Transmembrane protein</fullName>
    </recommendedName>
</protein>
<keyword evidence="1" id="KW-0472">Membrane</keyword>
<reference evidence="2 3" key="1">
    <citation type="submission" date="2023-07" db="EMBL/GenBank/DDBJ databases">
        <title>Sorghum-associated microbial communities from plants grown in Nebraska, USA.</title>
        <authorList>
            <person name="Schachtman D."/>
        </authorList>
    </citation>
    <scope>NUCLEOTIDE SEQUENCE [LARGE SCALE GENOMIC DNA]</scope>
    <source>
        <strain evidence="2 3">BE313</strain>
    </source>
</reference>
<evidence type="ECO:0000313" key="2">
    <source>
        <dbReference type="EMBL" id="MDR7378757.1"/>
    </source>
</evidence>
<organism evidence="2 3">
    <name type="scientific">Rhodoferax ferrireducens</name>
    <dbReference type="NCBI Taxonomy" id="192843"/>
    <lineage>
        <taxon>Bacteria</taxon>
        <taxon>Pseudomonadati</taxon>
        <taxon>Pseudomonadota</taxon>
        <taxon>Betaproteobacteria</taxon>
        <taxon>Burkholderiales</taxon>
        <taxon>Comamonadaceae</taxon>
        <taxon>Rhodoferax</taxon>
    </lineage>
</organism>
<feature type="transmembrane region" description="Helical" evidence="1">
    <location>
        <begin position="30"/>
        <end position="59"/>
    </location>
</feature>
<feature type="transmembrane region" description="Helical" evidence="1">
    <location>
        <begin position="299"/>
        <end position="319"/>
    </location>
</feature>
<sequence>MNETILPSPRNIAQGAASTFPQNPAPPASAVSWAAIVAGAAGAAALSLILLILGVGLGLSSVSPWSGQGAAASTFGISTIVWISFTQLAAAGMGGYLAGRLRTRWAGVDADEVYFRDTAHGFLAWAIATLVTAALLTSTIGGIVSGGVQASAHMVSGAASTAANAIPALSAANRPDGVLADHGYFVDGLFRKSMGVPTPDAAASAPTGVSKDEAASSSFSSSSAEAGRIFASAMGKGTLPADDVKYLGQLVAQRTGIPQADAEKRVTEAFRRLQASAQDAEAAARNAADKARKASAYSALWLFVSLLIGAFCASLAATYGGRQRDLF</sequence>
<name>A0ABU2CBN9_9BURK</name>
<dbReference type="EMBL" id="JAVDXT010000003">
    <property type="protein sequence ID" value="MDR7378757.1"/>
    <property type="molecule type" value="Genomic_DNA"/>
</dbReference>
<evidence type="ECO:0008006" key="4">
    <source>
        <dbReference type="Google" id="ProtNLM"/>
    </source>
</evidence>
<dbReference type="Proteomes" id="UP001180487">
    <property type="component" value="Unassembled WGS sequence"/>
</dbReference>